<dbReference type="InterPro" id="IPR009097">
    <property type="entry name" value="Cyclic_Pdiesterase"/>
</dbReference>
<dbReference type="AlphaFoldDB" id="A0A7K1FNJ1"/>
<name>A0A7K1FNJ1_9ACTN</name>
<protein>
    <submittedName>
        <fullName evidence="1">2'-5' RNA ligase family protein</fullName>
    </submittedName>
</protein>
<dbReference type="Gene3D" id="3.90.1140.10">
    <property type="entry name" value="Cyclic phosphodiesterase"/>
    <property type="match status" value="1"/>
</dbReference>
<evidence type="ECO:0000313" key="2">
    <source>
        <dbReference type="Proteomes" id="UP000460221"/>
    </source>
</evidence>
<dbReference type="EMBL" id="WLYK01000003">
    <property type="protein sequence ID" value="MTD14354.1"/>
    <property type="molecule type" value="Genomic_DNA"/>
</dbReference>
<evidence type="ECO:0000313" key="1">
    <source>
        <dbReference type="EMBL" id="MTD14354.1"/>
    </source>
</evidence>
<accession>A0A7K1FNJ1</accession>
<gene>
    <name evidence="1" type="ORF">GIS00_10375</name>
</gene>
<keyword evidence="2" id="KW-1185">Reference proteome</keyword>
<sequence>MVQSVELLPDAATEAEVRRRWSLLGAAGLPHSGLHTGASNRPHITLAVAPELPANREDDIVRAIIGLPLRLRLGGLLLFPRGRGGVVMALAVTVSAELLTLQDAVRRAVGDDRLGHQAPGEWTPHVTLARRLDPGQVAVALGISGLAADIDGTGVAVRRWDGDAKQDRVISCDVPS</sequence>
<organism evidence="1 2">
    <name type="scientific">Nakamurella alba</name>
    <dbReference type="NCBI Taxonomy" id="2665158"/>
    <lineage>
        <taxon>Bacteria</taxon>
        <taxon>Bacillati</taxon>
        <taxon>Actinomycetota</taxon>
        <taxon>Actinomycetes</taxon>
        <taxon>Nakamurellales</taxon>
        <taxon>Nakamurellaceae</taxon>
        <taxon>Nakamurella</taxon>
    </lineage>
</organism>
<reference evidence="1 2" key="1">
    <citation type="submission" date="2019-11" db="EMBL/GenBank/DDBJ databases">
        <authorList>
            <person name="Jiang L.-Q."/>
        </authorList>
    </citation>
    <scope>NUCLEOTIDE SEQUENCE [LARGE SCALE GENOMIC DNA]</scope>
    <source>
        <strain evidence="1 2">YIM 132087</strain>
    </source>
</reference>
<dbReference type="RefSeq" id="WP_154768400.1">
    <property type="nucleotide sequence ID" value="NZ_WLYK01000003.1"/>
</dbReference>
<comment type="caution">
    <text evidence="1">The sequence shown here is derived from an EMBL/GenBank/DDBJ whole genome shotgun (WGS) entry which is preliminary data.</text>
</comment>
<dbReference type="Pfam" id="PF13563">
    <property type="entry name" value="2_5_RNA_ligase2"/>
    <property type="match status" value="1"/>
</dbReference>
<keyword evidence="1" id="KW-0436">Ligase</keyword>
<dbReference type="Proteomes" id="UP000460221">
    <property type="component" value="Unassembled WGS sequence"/>
</dbReference>
<dbReference type="SUPFAM" id="SSF55144">
    <property type="entry name" value="LigT-like"/>
    <property type="match status" value="1"/>
</dbReference>
<proteinExistence type="predicted"/>
<dbReference type="GO" id="GO:0016874">
    <property type="term" value="F:ligase activity"/>
    <property type="evidence" value="ECO:0007669"/>
    <property type="project" value="UniProtKB-KW"/>
</dbReference>